<dbReference type="OrthoDB" id="1937542at2759"/>
<feature type="domain" description="GRF-type" evidence="5">
    <location>
        <begin position="94"/>
        <end position="132"/>
    </location>
</feature>
<evidence type="ECO:0000259" key="5">
    <source>
        <dbReference type="PROSITE" id="PS51999"/>
    </source>
</evidence>
<dbReference type="InterPro" id="IPR010666">
    <property type="entry name" value="Znf_GRF"/>
</dbReference>
<keyword evidence="1" id="KW-0479">Metal-binding</keyword>
<keyword evidence="2 4" id="KW-0863">Zinc-finger</keyword>
<dbReference type="PANTHER" id="PTHR33680:SF1">
    <property type="entry name" value="OS05G0489500 PROTEIN"/>
    <property type="match status" value="1"/>
</dbReference>
<sequence>MMMFLLTLSHNTAAEIAIPHSLDIECKPKPLSAIQQVNWYPPEQGEIKINCDGCSLGNPGRGGAGLTLRDYQSNLLGILAQGKMASKGDKDILCICGGGTCKTKVSKTSENPGRAYLTCPKGCGFFQWFGEASGTSSTFAVTKNDSSEQETLARLRTFVEMKQAITNDVCAGFLKKMDELGINDVEKKDNKE</sequence>
<comment type="caution">
    <text evidence="6">The sequence shown here is derived from an EMBL/GenBank/DDBJ whole genome shotgun (WGS) entry which is preliminary data.</text>
</comment>
<evidence type="ECO:0000256" key="4">
    <source>
        <dbReference type="PROSITE-ProRule" id="PRU01343"/>
    </source>
</evidence>
<dbReference type="EMBL" id="JADFTS010000001">
    <property type="protein sequence ID" value="KAF9625024.1"/>
    <property type="molecule type" value="Genomic_DNA"/>
</dbReference>
<evidence type="ECO:0000256" key="3">
    <source>
        <dbReference type="ARBA" id="ARBA00022833"/>
    </source>
</evidence>
<organism evidence="6 7">
    <name type="scientific">Coptis chinensis</name>
    <dbReference type="NCBI Taxonomy" id="261450"/>
    <lineage>
        <taxon>Eukaryota</taxon>
        <taxon>Viridiplantae</taxon>
        <taxon>Streptophyta</taxon>
        <taxon>Embryophyta</taxon>
        <taxon>Tracheophyta</taxon>
        <taxon>Spermatophyta</taxon>
        <taxon>Magnoliopsida</taxon>
        <taxon>Ranunculales</taxon>
        <taxon>Ranunculaceae</taxon>
        <taxon>Coptidoideae</taxon>
        <taxon>Coptis</taxon>
    </lineage>
</organism>
<dbReference type="GO" id="GO:0008270">
    <property type="term" value="F:zinc ion binding"/>
    <property type="evidence" value="ECO:0007669"/>
    <property type="project" value="UniProtKB-KW"/>
</dbReference>
<protein>
    <recommendedName>
        <fullName evidence="5">GRF-type domain-containing protein</fullName>
    </recommendedName>
</protein>
<evidence type="ECO:0000313" key="7">
    <source>
        <dbReference type="Proteomes" id="UP000631114"/>
    </source>
</evidence>
<name>A0A835IWJ3_9MAGN</name>
<reference evidence="6 7" key="1">
    <citation type="submission" date="2020-10" db="EMBL/GenBank/DDBJ databases">
        <title>The Coptis chinensis genome and diversification of protoberbering-type alkaloids.</title>
        <authorList>
            <person name="Wang B."/>
            <person name="Shu S."/>
            <person name="Song C."/>
            <person name="Liu Y."/>
        </authorList>
    </citation>
    <scope>NUCLEOTIDE SEQUENCE [LARGE SCALE GENOMIC DNA]</scope>
    <source>
        <strain evidence="6">HL-2020</strain>
        <tissue evidence="6">Leaf</tissue>
    </source>
</reference>
<keyword evidence="3" id="KW-0862">Zinc</keyword>
<proteinExistence type="predicted"/>
<dbReference type="Pfam" id="PF06839">
    <property type="entry name" value="Zn_ribbon_GRF"/>
    <property type="match status" value="1"/>
</dbReference>
<gene>
    <name evidence="6" type="ORF">IFM89_017073</name>
</gene>
<dbReference type="Proteomes" id="UP000631114">
    <property type="component" value="Unassembled WGS sequence"/>
</dbReference>
<evidence type="ECO:0000256" key="2">
    <source>
        <dbReference type="ARBA" id="ARBA00022771"/>
    </source>
</evidence>
<dbReference type="PANTHER" id="PTHR33680">
    <property type="entry name" value="OS07G0190500 PROTEIN"/>
    <property type="match status" value="1"/>
</dbReference>
<dbReference type="PROSITE" id="PS51999">
    <property type="entry name" value="ZF_GRF"/>
    <property type="match status" value="1"/>
</dbReference>
<accession>A0A835IWJ3</accession>
<keyword evidence="7" id="KW-1185">Reference proteome</keyword>
<dbReference type="AlphaFoldDB" id="A0A835IWJ3"/>
<evidence type="ECO:0000256" key="1">
    <source>
        <dbReference type="ARBA" id="ARBA00022723"/>
    </source>
</evidence>
<evidence type="ECO:0000313" key="6">
    <source>
        <dbReference type="EMBL" id="KAF9625024.1"/>
    </source>
</evidence>